<keyword evidence="1" id="KW-0472">Membrane</keyword>
<sequence>MNNTYLVNFTYREEYILKNNTRKLVLMSLMVAYSLALYLLETIIPNPMIAIFPGAKLGLSNIVTLLCLINFGFKDTFKILSVRIILSSIFAGPVSYFLFSIAGGYLSLFGMYLATRIKDFSTIGISICGAIMHNIGQLLVASIIIVNISMLSYLPFMLGASLATGIFIGFVVKFSDPLLKKQIGQLTK</sequence>
<dbReference type="STRING" id="1261.HMPREF3195_00178"/>
<dbReference type="PIRSF" id="PIRSF027391">
    <property type="entry name" value="Hpre_diP_synt_I"/>
    <property type="match status" value="1"/>
</dbReference>
<accession>A0A135YYN3</accession>
<proteinExistence type="predicted"/>
<reference evidence="2 3" key="1">
    <citation type="submission" date="2016-02" db="EMBL/GenBank/DDBJ databases">
        <authorList>
            <person name="Wen L."/>
            <person name="He K."/>
            <person name="Yang H."/>
        </authorList>
    </citation>
    <scope>NUCLEOTIDE SEQUENCE [LARGE SCALE GENOMIC DNA]</scope>
    <source>
        <strain evidence="2 3">MJR8628A</strain>
    </source>
</reference>
<feature type="transmembrane region" description="Helical" evidence="1">
    <location>
        <begin position="94"/>
        <end position="114"/>
    </location>
</feature>
<evidence type="ECO:0000256" key="1">
    <source>
        <dbReference type="SAM" id="Phobius"/>
    </source>
</evidence>
<dbReference type="Pfam" id="PF07456">
    <property type="entry name" value="Hpre_diP_synt_I"/>
    <property type="match status" value="1"/>
</dbReference>
<gene>
    <name evidence="2" type="ORF">HMPREF3195_00178</name>
</gene>
<dbReference type="RefSeq" id="WP_196490813.1">
    <property type="nucleotide sequence ID" value="NZ_CAXUJS010000028.1"/>
</dbReference>
<keyword evidence="1" id="KW-0812">Transmembrane</keyword>
<dbReference type="eggNOG" id="COG4769">
    <property type="taxonomic scope" value="Bacteria"/>
</dbReference>
<dbReference type="InterPro" id="IPR014535">
    <property type="entry name" value="Hpre_diP_synt_I"/>
</dbReference>
<evidence type="ECO:0000313" key="3">
    <source>
        <dbReference type="Proteomes" id="UP000070326"/>
    </source>
</evidence>
<name>A0A135YYN3_9FIRM</name>
<dbReference type="EMBL" id="LSQZ01000006">
    <property type="protein sequence ID" value="KXI14461.1"/>
    <property type="molecule type" value="Genomic_DNA"/>
</dbReference>
<organism evidence="2 3">
    <name type="scientific">Peptostreptococcus anaerobius</name>
    <dbReference type="NCBI Taxonomy" id="1261"/>
    <lineage>
        <taxon>Bacteria</taxon>
        <taxon>Bacillati</taxon>
        <taxon>Bacillota</taxon>
        <taxon>Clostridia</taxon>
        <taxon>Peptostreptococcales</taxon>
        <taxon>Peptostreptococcaceae</taxon>
        <taxon>Peptostreptococcus</taxon>
    </lineage>
</organism>
<keyword evidence="1" id="KW-1133">Transmembrane helix</keyword>
<feature type="transmembrane region" description="Helical" evidence="1">
    <location>
        <begin position="24"/>
        <end position="44"/>
    </location>
</feature>
<evidence type="ECO:0000313" key="2">
    <source>
        <dbReference type="EMBL" id="KXI14461.1"/>
    </source>
</evidence>
<dbReference type="PATRIC" id="fig|1261.5.peg.182"/>
<comment type="caution">
    <text evidence="2">The sequence shown here is derived from an EMBL/GenBank/DDBJ whole genome shotgun (WGS) entry which is preliminary data.</text>
</comment>
<feature type="transmembrane region" description="Helical" evidence="1">
    <location>
        <begin position="120"/>
        <end position="146"/>
    </location>
</feature>
<dbReference type="InterPro" id="IPR010898">
    <property type="entry name" value="Hpre_diP_synth_I"/>
</dbReference>
<feature type="transmembrane region" description="Helical" evidence="1">
    <location>
        <begin position="153"/>
        <end position="172"/>
    </location>
</feature>
<dbReference type="Proteomes" id="UP000070326">
    <property type="component" value="Unassembled WGS sequence"/>
</dbReference>
<dbReference type="Gene3D" id="1.10.1760.20">
    <property type="match status" value="1"/>
</dbReference>
<dbReference type="AlphaFoldDB" id="A0A135YYN3"/>
<protein>
    <submittedName>
        <fullName evidence="2">Heptaprenyl diphosphate synthase component I</fullName>
    </submittedName>
</protein>
<feature type="transmembrane region" description="Helical" evidence="1">
    <location>
        <begin position="50"/>
        <end position="73"/>
    </location>
</feature>